<dbReference type="AlphaFoldDB" id="A1ZUT0"/>
<dbReference type="EMBL" id="AAWS01000042">
    <property type="protein sequence ID" value="EAY25834.1"/>
    <property type="molecule type" value="Genomic_DNA"/>
</dbReference>
<organism evidence="1 2">
    <name type="scientific">Microscilla marina ATCC 23134</name>
    <dbReference type="NCBI Taxonomy" id="313606"/>
    <lineage>
        <taxon>Bacteria</taxon>
        <taxon>Pseudomonadati</taxon>
        <taxon>Bacteroidota</taxon>
        <taxon>Cytophagia</taxon>
        <taxon>Cytophagales</taxon>
        <taxon>Microscillaceae</taxon>
        <taxon>Microscilla</taxon>
    </lineage>
</organism>
<keyword evidence="2" id="KW-1185">Reference proteome</keyword>
<dbReference type="Proteomes" id="UP000004095">
    <property type="component" value="Unassembled WGS sequence"/>
</dbReference>
<name>A1ZUT0_MICM2</name>
<evidence type="ECO:0000313" key="2">
    <source>
        <dbReference type="Proteomes" id="UP000004095"/>
    </source>
</evidence>
<gene>
    <name evidence="1" type="ORF">M23134_07646</name>
</gene>
<comment type="caution">
    <text evidence="1">The sequence shown here is derived from an EMBL/GenBank/DDBJ whole genome shotgun (WGS) entry which is preliminary data.</text>
</comment>
<sequence>MSIATEKNLRKAFIDQSRIEKASIEARAWVVAKWFPKAKKNLPADNINIGVLSSTSFFAKIGGEYIATAVKNMSKFNIKFFPTEAEGTKWLNGL</sequence>
<evidence type="ECO:0000313" key="1">
    <source>
        <dbReference type="EMBL" id="EAY25834.1"/>
    </source>
</evidence>
<protein>
    <submittedName>
        <fullName evidence="1">Uncharacterized protein</fullName>
    </submittedName>
</protein>
<accession>A1ZUT0</accession>
<proteinExistence type="predicted"/>
<reference evidence="1 2" key="1">
    <citation type="submission" date="2007-01" db="EMBL/GenBank/DDBJ databases">
        <authorList>
            <person name="Haygood M."/>
            <person name="Podell S."/>
            <person name="Anderson C."/>
            <person name="Hopkinson B."/>
            <person name="Roe K."/>
            <person name="Barbeau K."/>
            <person name="Gaasterland T."/>
            <person name="Ferriera S."/>
            <person name="Johnson J."/>
            <person name="Kravitz S."/>
            <person name="Beeson K."/>
            <person name="Sutton G."/>
            <person name="Rogers Y.-H."/>
            <person name="Friedman R."/>
            <person name="Frazier M."/>
            <person name="Venter J.C."/>
        </authorList>
    </citation>
    <scope>NUCLEOTIDE SEQUENCE [LARGE SCALE GENOMIC DNA]</scope>
    <source>
        <strain evidence="1 2">ATCC 23134</strain>
    </source>
</reference>